<protein>
    <submittedName>
        <fullName evidence="1">Uncharacterized protein</fullName>
    </submittedName>
</protein>
<proteinExistence type="predicted"/>
<dbReference type="GeneID" id="85315242"/>
<evidence type="ECO:0000313" key="2">
    <source>
        <dbReference type="Proteomes" id="UP001244011"/>
    </source>
</evidence>
<keyword evidence="2" id="KW-1185">Reference proteome</keyword>
<sequence length="370" mass="42329">MSDHQEEEKADVMYNKNPRGRIKQLRQQWIDRDGRIKLSLQEFEQQKQDDNKGIIKSREVVDRNLKESYDSLLEVVKALLQLDDGRTKLSRTDASVLQTLDKCIAEFEESAKFSGKQIDALGALAKGCMIKGDETSVLCKQAASWVKRLQIEKEGVLAHRETLCEMMESCQRQIVHCYSAKAREIQMNRTVMDSILDSLHDVGLADRLTSQEEQSAFQREMARKIREPRKALKKHDNNRENCGKLVRFITSIQSEVQSAQPQIDTASKGFYTECERMVAASKSVSRIWTGLIRVKDNICAPNFRTTRDNSLRAVLQLLKDDDTRVEGSYPRAREVEEEIYREIDGKLGAGAVDKLKAPIKVELSKFSVEW</sequence>
<gene>
    <name evidence="1" type="ORF">QBC33DRAFT_599804</name>
</gene>
<dbReference type="AlphaFoldDB" id="A0AAJ0FGZ8"/>
<accession>A0AAJ0FGZ8</accession>
<reference evidence="1" key="1">
    <citation type="submission" date="2023-06" db="EMBL/GenBank/DDBJ databases">
        <title>Genome-scale phylogeny and comparative genomics of the fungal order Sordariales.</title>
        <authorList>
            <consortium name="Lawrence Berkeley National Laboratory"/>
            <person name="Hensen N."/>
            <person name="Bonometti L."/>
            <person name="Westerberg I."/>
            <person name="Brannstrom I.O."/>
            <person name="Guillou S."/>
            <person name="Cros-Aarteil S."/>
            <person name="Calhoun S."/>
            <person name="Haridas S."/>
            <person name="Kuo A."/>
            <person name="Mondo S."/>
            <person name="Pangilinan J."/>
            <person name="Riley R."/>
            <person name="Labutti K."/>
            <person name="Andreopoulos B."/>
            <person name="Lipzen A."/>
            <person name="Chen C."/>
            <person name="Yanf M."/>
            <person name="Daum C."/>
            <person name="Ng V."/>
            <person name="Clum A."/>
            <person name="Steindorff A."/>
            <person name="Ohm R."/>
            <person name="Martin F."/>
            <person name="Silar P."/>
            <person name="Natvig D."/>
            <person name="Lalanne C."/>
            <person name="Gautier V."/>
            <person name="Ament-Velasquez S.L."/>
            <person name="Kruys A."/>
            <person name="Hutchinson M.I."/>
            <person name="Powell A.J."/>
            <person name="Barry K."/>
            <person name="Miller A.N."/>
            <person name="Grigoriev I.V."/>
            <person name="Debuchy R."/>
            <person name="Gladieux P."/>
            <person name="Thoren M.H."/>
            <person name="Johannesson H."/>
        </authorList>
    </citation>
    <scope>NUCLEOTIDE SEQUENCE</scope>
    <source>
        <strain evidence="1">8032-3</strain>
    </source>
</reference>
<dbReference type="RefSeq" id="XP_060279081.1">
    <property type="nucleotide sequence ID" value="XM_060432055.1"/>
</dbReference>
<dbReference type="Proteomes" id="UP001244011">
    <property type="component" value="Unassembled WGS sequence"/>
</dbReference>
<organism evidence="1 2">
    <name type="scientific">Phialemonium atrogriseum</name>
    <dbReference type="NCBI Taxonomy" id="1093897"/>
    <lineage>
        <taxon>Eukaryota</taxon>
        <taxon>Fungi</taxon>
        <taxon>Dikarya</taxon>
        <taxon>Ascomycota</taxon>
        <taxon>Pezizomycotina</taxon>
        <taxon>Sordariomycetes</taxon>
        <taxon>Sordariomycetidae</taxon>
        <taxon>Cephalothecales</taxon>
        <taxon>Cephalothecaceae</taxon>
        <taxon>Phialemonium</taxon>
    </lineage>
</organism>
<name>A0AAJ0FGZ8_9PEZI</name>
<evidence type="ECO:0000313" key="1">
    <source>
        <dbReference type="EMBL" id="KAK1762868.1"/>
    </source>
</evidence>
<dbReference type="EMBL" id="MU839033">
    <property type="protein sequence ID" value="KAK1762868.1"/>
    <property type="molecule type" value="Genomic_DNA"/>
</dbReference>
<comment type="caution">
    <text evidence="1">The sequence shown here is derived from an EMBL/GenBank/DDBJ whole genome shotgun (WGS) entry which is preliminary data.</text>
</comment>